<feature type="transmembrane region" description="Helical" evidence="7">
    <location>
        <begin position="209"/>
        <end position="228"/>
    </location>
</feature>
<feature type="transmembrane region" description="Helical" evidence="7">
    <location>
        <begin position="12"/>
        <end position="32"/>
    </location>
</feature>
<feature type="domain" description="T-SNARE coiled-coil homology" evidence="9">
    <location>
        <begin position="460"/>
        <end position="522"/>
    </location>
</feature>
<dbReference type="Gene3D" id="1.10.287.950">
    <property type="entry name" value="Methyl-accepting chemotaxis protein"/>
    <property type="match status" value="1"/>
</dbReference>
<dbReference type="PANTHER" id="PTHR32089">
    <property type="entry name" value="METHYL-ACCEPTING CHEMOTAXIS PROTEIN MCPB"/>
    <property type="match status" value="1"/>
</dbReference>
<dbReference type="GO" id="GO:0005886">
    <property type="term" value="C:plasma membrane"/>
    <property type="evidence" value="ECO:0007669"/>
    <property type="project" value="UniProtKB-SubCell"/>
</dbReference>
<keyword evidence="7" id="KW-1133">Transmembrane helix</keyword>
<evidence type="ECO:0000313" key="11">
    <source>
        <dbReference type="EMBL" id="EFI32924.1"/>
    </source>
</evidence>
<evidence type="ECO:0000256" key="4">
    <source>
        <dbReference type="ARBA" id="ARBA00029447"/>
    </source>
</evidence>
<dbReference type="AlphaFoldDB" id="D6SUE4"/>
<dbReference type="Pfam" id="PF11845">
    <property type="entry name" value="Tll0287-like"/>
    <property type="match status" value="1"/>
</dbReference>
<comment type="caution">
    <text evidence="11">The sequence shown here is derived from an EMBL/GenBank/DDBJ whole genome shotgun (WGS) entry which is preliminary data.</text>
</comment>
<feature type="region of interest" description="Disordered" evidence="6">
    <location>
        <begin position="520"/>
        <end position="561"/>
    </location>
</feature>
<dbReference type="EMBL" id="ACJN02000004">
    <property type="protein sequence ID" value="EFI32924.1"/>
    <property type="molecule type" value="Genomic_DNA"/>
</dbReference>
<evidence type="ECO:0000259" key="10">
    <source>
        <dbReference type="PROSITE" id="PS50885"/>
    </source>
</evidence>
<evidence type="ECO:0000256" key="3">
    <source>
        <dbReference type="ARBA" id="ARBA00023224"/>
    </source>
</evidence>
<dbReference type="InterPro" id="IPR021796">
    <property type="entry name" value="Tll0287-like_dom"/>
</dbReference>
<protein>
    <submittedName>
        <fullName evidence="11">Methyl-accepting chemotaxis sensory transducer</fullName>
    </submittedName>
</protein>
<dbReference type="SMART" id="SM00283">
    <property type="entry name" value="MA"/>
    <property type="match status" value="1"/>
</dbReference>
<dbReference type="eggNOG" id="COG0840">
    <property type="taxonomic scope" value="Bacteria"/>
</dbReference>
<evidence type="ECO:0000256" key="5">
    <source>
        <dbReference type="PROSITE-ProRule" id="PRU00284"/>
    </source>
</evidence>
<dbReference type="OrthoDB" id="9789976at2"/>
<feature type="domain" description="Methyl-accepting transducer" evidence="8">
    <location>
        <begin position="301"/>
        <end position="537"/>
    </location>
</feature>
<feature type="domain" description="HAMP" evidence="10">
    <location>
        <begin position="230"/>
        <end position="282"/>
    </location>
</feature>
<keyword evidence="7" id="KW-0812">Transmembrane</keyword>
<dbReference type="CDD" id="cd06225">
    <property type="entry name" value="HAMP"/>
    <property type="match status" value="1"/>
</dbReference>
<dbReference type="PROSITE" id="PS50885">
    <property type="entry name" value="HAMP"/>
    <property type="match status" value="1"/>
</dbReference>
<feature type="compositionally biased region" description="Polar residues" evidence="6">
    <location>
        <begin position="314"/>
        <end position="324"/>
    </location>
</feature>
<evidence type="ECO:0000259" key="8">
    <source>
        <dbReference type="PROSITE" id="PS50111"/>
    </source>
</evidence>
<dbReference type="Pfam" id="PF00015">
    <property type="entry name" value="MCPsignal"/>
    <property type="match status" value="1"/>
</dbReference>
<dbReference type="PROSITE" id="PS50192">
    <property type="entry name" value="T_SNARE"/>
    <property type="match status" value="1"/>
</dbReference>
<keyword evidence="12" id="KW-1185">Reference proteome</keyword>
<keyword evidence="3 5" id="KW-0807">Transducer</keyword>
<proteinExistence type="inferred from homology"/>
<keyword evidence="2" id="KW-1003">Cell membrane</keyword>
<accession>D6SUE4</accession>
<dbReference type="Proteomes" id="UP000005496">
    <property type="component" value="Unassembled WGS sequence"/>
</dbReference>
<evidence type="ECO:0000313" key="12">
    <source>
        <dbReference type="Proteomes" id="UP000005496"/>
    </source>
</evidence>
<feature type="compositionally biased region" description="Low complexity" evidence="6">
    <location>
        <begin position="536"/>
        <end position="558"/>
    </location>
</feature>
<dbReference type="PROSITE" id="PS50111">
    <property type="entry name" value="CHEMOTAXIS_TRANSDUC_2"/>
    <property type="match status" value="1"/>
</dbReference>
<evidence type="ECO:0000256" key="1">
    <source>
        <dbReference type="ARBA" id="ARBA00004429"/>
    </source>
</evidence>
<dbReference type="PANTHER" id="PTHR32089:SF112">
    <property type="entry name" value="LYSOZYME-LIKE PROTEIN-RELATED"/>
    <property type="match status" value="1"/>
</dbReference>
<dbReference type="InterPro" id="IPR003660">
    <property type="entry name" value="HAMP_dom"/>
</dbReference>
<gene>
    <name evidence="11" type="ORF">Dthio_PD0238</name>
</gene>
<evidence type="ECO:0000256" key="2">
    <source>
        <dbReference type="ARBA" id="ARBA00022519"/>
    </source>
</evidence>
<dbReference type="RefSeq" id="WP_008871617.1">
    <property type="nucleotide sequence ID" value="NZ_ACJN02000004.1"/>
</dbReference>
<evidence type="ECO:0000256" key="7">
    <source>
        <dbReference type="SAM" id="Phobius"/>
    </source>
</evidence>
<comment type="similarity">
    <text evidence="4">Belongs to the methyl-accepting chemotaxis (MCP) protein family.</text>
</comment>
<dbReference type="SUPFAM" id="SSF58104">
    <property type="entry name" value="Methyl-accepting chemotaxis protein (MCP) signaling domain"/>
    <property type="match status" value="1"/>
</dbReference>
<sequence>MSWKNLSIKWKILAISLSAPIVVALIFAYMQISQVRQNAHESIVDTSRAITVMAEATRQDMANKLTMGIIRPFDELETREEILEAVPIVTAMNVARENADEAGYNFRVPKINPRNPDNEPNEIEREVLEGFQEEYQEEKVLITRDEIRYFRAIQLTQDCMACHGDPAGEEDPVGGTKEGWQVGEVHGAFVITTSLDETNQAIQRAQMNMALWTAAILAVLGTIIYIMIKFSIVRPLSMAGDFLRKISSGDLSRDIDSSKRDEFGNMINDLGQMSANLRQMLMGIAQKAQSLLESARSLDQVSGKLSDESGEMSARSNTVASASEETSTNMNSVAAAMEQASTNVSTVATAAEEMSSTLSEISGNADQARNITGKAVDQAQSASDRVKLLKDAAQEIGKVSETITQISSQTNLLALNATIEAARAGEAGKGFAVVANEIKELADQTGKATEEIKQKVEHIQASTSDTTQEIDMVMQVIREVNEFVDSVAAAVQEQTQTTRDIAENVGQASSGIQEVNENVAQASSVSQDMTRDISRLSESSNSISQSSSTLKQSSQSLSEMAEELQNMVEKFKFQR</sequence>
<dbReference type="SMART" id="SM00304">
    <property type="entry name" value="HAMP"/>
    <property type="match status" value="1"/>
</dbReference>
<organism evidence="11 12">
    <name type="scientific">Desulfonatronospira thiodismutans ASO3-1</name>
    <dbReference type="NCBI Taxonomy" id="555779"/>
    <lineage>
        <taxon>Bacteria</taxon>
        <taxon>Pseudomonadati</taxon>
        <taxon>Thermodesulfobacteriota</taxon>
        <taxon>Desulfovibrionia</taxon>
        <taxon>Desulfovibrionales</taxon>
        <taxon>Desulfonatronovibrionaceae</taxon>
        <taxon>Desulfonatronospira</taxon>
    </lineage>
</organism>
<dbReference type="InterPro" id="IPR000727">
    <property type="entry name" value="T_SNARE_dom"/>
</dbReference>
<keyword evidence="7" id="KW-0472">Membrane</keyword>
<dbReference type="Pfam" id="PF00672">
    <property type="entry name" value="HAMP"/>
    <property type="match status" value="1"/>
</dbReference>
<dbReference type="GO" id="GO:0007165">
    <property type="term" value="P:signal transduction"/>
    <property type="evidence" value="ECO:0007669"/>
    <property type="project" value="UniProtKB-KW"/>
</dbReference>
<feature type="region of interest" description="Disordered" evidence="6">
    <location>
        <begin position="302"/>
        <end position="324"/>
    </location>
</feature>
<name>D6SUE4_9BACT</name>
<keyword evidence="2" id="KW-0997">Cell inner membrane</keyword>
<reference evidence="11" key="1">
    <citation type="submission" date="2010-05" db="EMBL/GenBank/DDBJ databases">
        <title>The draft genome of Desulfonatronospira thiodismutans ASO3-1.</title>
        <authorList>
            <consortium name="US DOE Joint Genome Institute (JGI-PGF)"/>
            <person name="Lucas S."/>
            <person name="Copeland A."/>
            <person name="Lapidus A."/>
            <person name="Cheng J.-F."/>
            <person name="Bruce D."/>
            <person name="Goodwin L."/>
            <person name="Pitluck S."/>
            <person name="Chertkov O."/>
            <person name="Brettin T."/>
            <person name="Detter J.C."/>
            <person name="Han C."/>
            <person name="Land M.L."/>
            <person name="Hauser L."/>
            <person name="Kyrpides N."/>
            <person name="Mikhailova N."/>
            <person name="Muyzer G."/>
            <person name="Woyke T."/>
        </authorList>
    </citation>
    <scope>NUCLEOTIDE SEQUENCE [LARGE SCALE GENOMIC DNA]</scope>
    <source>
        <strain evidence="11">ASO3-1</strain>
    </source>
</reference>
<evidence type="ECO:0000259" key="9">
    <source>
        <dbReference type="PROSITE" id="PS50192"/>
    </source>
</evidence>
<comment type="subcellular location">
    <subcellularLocation>
        <location evidence="1">Cell inner membrane</location>
        <topology evidence="1">Multi-pass membrane protein</topology>
    </subcellularLocation>
</comment>
<evidence type="ECO:0000256" key="6">
    <source>
        <dbReference type="SAM" id="MobiDB-lite"/>
    </source>
</evidence>
<dbReference type="InterPro" id="IPR004089">
    <property type="entry name" value="MCPsignal_dom"/>
</dbReference>